<dbReference type="AlphaFoldDB" id="A0AAV4W015"/>
<evidence type="ECO:0000313" key="3">
    <source>
        <dbReference type="Proteomes" id="UP001054945"/>
    </source>
</evidence>
<protein>
    <submittedName>
        <fullName evidence="2">Uncharacterized protein</fullName>
    </submittedName>
</protein>
<dbReference type="Proteomes" id="UP001054945">
    <property type="component" value="Unassembled WGS sequence"/>
</dbReference>
<name>A0AAV4W015_CAEEX</name>
<dbReference type="EMBL" id="BPLR01015264">
    <property type="protein sequence ID" value="GIY74835.1"/>
    <property type="molecule type" value="Genomic_DNA"/>
</dbReference>
<evidence type="ECO:0000313" key="2">
    <source>
        <dbReference type="EMBL" id="GIY74835.1"/>
    </source>
</evidence>
<evidence type="ECO:0000256" key="1">
    <source>
        <dbReference type="SAM" id="MobiDB-lite"/>
    </source>
</evidence>
<gene>
    <name evidence="2" type="ORF">CEXT_344511</name>
</gene>
<keyword evidence="3" id="KW-1185">Reference proteome</keyword>
<accession>A0AAV4W015</accession>
<proteinExistence type="predicted"/>
<feature type="region of interest" description="Disordered" evidence="1">
    <location>
        <begin position="1"/>
        <end position="75"/>
    </location>
</feature>
<sequence length="75" mass="8232">MPTLEPNPTDELPKLLQSDNTRPHAVQQDFPSGVKGNNGLQTTKCPSARGRNRLDVANPAQSHPILQDNGQYRLS</sequence>
<organism evidence="2 3">
    <name type="scientific">Caerostris extrusa</name>
    <name type="common">Bark spider</name>
    <name type="synonym">Caerostris bankana</name>
    <dbReference type="NCBI Taxonomy" id="172846"/>
    <lineage>
        <taxon>Eukaryota</taxon>
        <taxon>Metazoa</taxon>
        <taxon>Ecdysozoa</taxon>
        <taxon>Arthropoda</taxon>
        <taxon>Chelicerata</taxon>
        <taxon>Arachnida</taxon>
        <taxon>Araneae</taxon>
        <taxon>Araneomorphae</taxon>
        <taxon>Entelegynae</taxon>
        <taxon>Araneoidea</taxon>
        <taxon>Araneidae</taxon>
        <taxon>Caerostris</taxon>
    </lineage>
</organism>
<comment type="caution">
    <text evidence="2">The sequence shown here is derived from an EMBL/GenBank/DDBJ whole genome shotgun (WGS) entry which is preliminary data.</text>
</comment>
<reference evidence="2 3" key="1">
    <citation type="submission" date="2021-06" db="EMBL/GenBank/DDBJ databases">
        <title>Caerostris extrusa draft genome.</title>
        <authorList>
            <person name="Kono N."/>
            <person name="Arakawa K."/>
        </authorList>
    </citation>
    <scope>NUCLEOTIDE SEQUENCE [LARGE SCALE GENOMIC DNA]</scope>
</reference>